<dbReference type="Gene3D" id="3.90.950.10">
    <property type="match status" value="1"/>
</dbReference>
<feature type="binding site" evidence="7">
    <location>
        <position position="73"/>
    </location>
    <ligand>
        <name>Mg(2+)</name>
        <dbReference type="ChEBI" id="CHEBI:18420"/>
    </ligand>
</feature>
<keyword evidence="10" id="KW-1185">Reference proteome</keyword>
<organism evidence="9 10">
    <name type="scientific">Eupransor demetentiae</name>
    <dbReference type="NCBI Taxonomy" id="3109584"/>
    <lineage>
        <taxon>Bacteria</taxon>
        <taxon>Bacillati</taxon>
        <taxon>Bacillota</taxon>
        <taxon>Bacilli</taxon>
        <taxon>Lactobacillales</taxon>
        <taxon>Lactobacillaceae</taxon>
        <taxon>Eupransor</taxon>
    </lineage>
</organism>
<accession>A0ABM9N4Y9</accession>
<dbReference type="SUPFAM" id="SSF52972">
    <property type="entry name" value="ITPase-like"/>
    <property type="match status" value="1"/>
</dbReference>
<feature type="active site" description="Proton acceptor" evidence="7">
    <location>
        <position position="73"/>
    </location>
</feature>
<evidence type="ECO:0000256" key="3">
    <source>
        <dbReference type="ARBA" id="ARBA00022741"/>
    </source>
</evidence>
<dbReference type="InterPro" id="IPR002637">
    <property type="entry name" value="RdgB/HAM1"/>
</dbReference>
<dbReference type="NCBIfam" id="TIGR00042">
    <property type="entry name" value="RdgB/HAM1 family non-canonical purine NTP pyrophosphatase"/>
    <property type="match status" value="1"/>
</dbReference>
<keyword evidence="6 7" id="KW-0546">Nucleotide metabolism</keyword>
<dbReference type="Pfam" id="PF01725">
    <property type="entry name" value="Ham1p_like"/>
    <property type="match status" value="1"/>
</dbReference>
<dbReference type="InterPro" id="IPR020922">
    <property type="entry name" value="dITP/XTP_pyrophosphatase"/>
</dbReference>
<comment type="caution">
    <text evidence="9">The sequence shown here is derived from an EMBL/GenBank/DDBJ whole genome shotgun (WGS) entry which is preliminary data.</text>
</comment>
<dbReference type="RefSeq" id="WP_349641781.1">
    <property type="nucleotide sequence ID" value="NZ_CAWVOH010000001.1"/>
</dbReference>
<evidence type="ECO:0000256" key="6">
    <source>
        <dbReference type="ARBA" id="ARBA00023080"/>
    </source>
</evidence>
<evidence type="ECO:0000256" key="1">
    <source>
        <dbReference type="ARBA" id="ARBA00008023"/>
    </source>
</evidence>
<feature type="binding site" evidence="7">
    <location>
        <begin position="181"/>
        <end position="182"/>
    </location>
    <ligand>
        <name>substrate</name>
    </ligand>
</feature>
<feature type="binding site" evidence="7">
    <location>
        <position position="176"/>
    </location>
    <ligand>
        <name>substrate</name>
    </ligand>
</feature>
<dbReference type="PANTHER" id="PTHR11067:SF9">
    <property type="entry name" value="INOSINE TRIPHOSPHATE PYROPHOSPHATASE"/>
    <property type="match status" value="1"/>
</dbReference>
<dbReference type="Proteomes" id="UP001314241">
    <property type="component" value="Unassembled WGS sequence"/>
</dbReference>
<sequence>MTRLIIASKNAGKVSEIEKILGTILPGWQFLSLKDLHQEIEIVEDGQTFEENALKKAETIQKCYPDDFVLADDSGLSVAALNGEPGVYSARYAGDHDDAANRAKVLAKLAGQSQRDAAFVTVMTLVGPGRQPLVSKGELKGTIASAERGSNGFGYDSIFQAEGSSETLAQYSADQKNAISHRSRALQALVKAMPAWLKED</sequence>
<comment type="subunit">
    <text evidence="7">Homodimer.</text>
</comment>
<feature type="binding site" evidence="7">
    <location>
        <begin position="8"/>
        <end position="13"/>
    </location>
    <ligand>
        <name>substrate</name>
    </ligand>
</feature>
<dbReference type="InterPro" id="IPR029001">
    <property type="entry name" value="ITPase-like_fam"/>
</dbReference>
<dbReference type="EC" id="3.6.1.66" evidence="7"/>
<evidence type="ECO:0000313" key="10">
    <source>
        <dbReference type="Proteomes" id="UP001314241"/>
    </source>
</evidence>
<dbReference type="HAMAP" id="MF_01405">
    <property type="entry name" value="Non_canon_purine_NTPase"/>
    <property type="match status" value="1"/>
</dbReference>
<comment type="catalytic activity">
    <reaction evidence="7">
        <text>XTP + H2O = XMP + diphosphate + H(+)</text>
        <dbReference type="Rhea" id="RHEA:28610"/>
        <dbReference type="ChEBI" id="CHEBI:15377"/>
        <dbReference type="ChEBI" id="CHEBI:15378"/>
        <dbReference type="ChEBI" id="CHEBI:33019"/>
        <dbReference type="ChEBI" id="CHEBI:57464"/>
        <dbReference type="ChEBI" id="CHEBI:61314"/>
        <dbReference type="EC" id="3.6.1.66"/>
    </reaction>
</comment>
<proteinExistence type="inferred from homology"/>
<dbReference type="CDD" id="cd00515">
    <property type="entry name" value="HAM1"/>
    <property type="match status" value="1"/>
</dbReference>
<feature type="binding site" evidence="7">
    <location>
        <begin position="153"/>
        <end position="156"/>
    </location>
    <ligand>
        <name>substrate</name>
    </ligand>
</feature>
<dbReference type="GO" id="GO:0036220">
    <property type="term" value="F:ITP diphosphatase activity"/>
    <property type="evidence" value="ECO:0007669"/>
    <property type="project" value="UniProtKB-EC"/>
</dbReference>
<name>A0ABM9N4Y9_9LACO</name>
<evidence type="ECO:0000313" key="9">
    <source>
        <dbReference type="EMBL" id="CAK8054244.1"/>
    </source>
</evidence>
<keyword evidence="2 7" id="KW-0479">Metal-binding</keyword>
<evidence type="ECO:0000256" key="7">
    <source>
        <dbReference type="HAMAP-Rule" id="MF_01405"/>
    </source>
</evidence>
<reference evidence="9 10" key="1">
    <citation type="submission" date="2024-01" db="EMBL/GenBank/DDBJ databases">
        <authorList>
            <person name="Botero Cardona J."/>
        </authorList>
    </citation>
    <scope>NUCLEOTIDE SEQUENCE [LARGE SCALE GENOMIC DNA]</scope>
    <source>
        <strain evidence="9 10">LMG 33000</strain>
    </source>
</reference>
<dbReference type="PANTHER" id="PTHR11067">
    <property type="entry name" value="INOSINE TRIPHOSPHATE PYROPHOSPHATASE/HAM1 PROTEIN"/>
    <property type="match status" value="1"/>
</dbReference>
<gene>
    <name evidence="9" type="ORF">R54876_GBNLAHCA_00806</name>
</gene>
<comment type="function">
    <text evidence="7">Pyrophosphatase that catalyzes the hydrolysis of nucleoside triphosphates to their monophosphate derivatives, with a high preference for the non-canonical purine nucleotides XTP (xanthosine triphosphate), dITP (deoxyinosine triphosphate) and ITP. Seems to function as a house-cleaning enzyme that removes non-canonical purine nucleotides from the nucleotide pool, thus preventing their incorporation into DNA/RNA and avoiding chromosomal lesions.</text>
</comment>
<keyword evidence="3 7" id="KW-0547">Nucleotide-binding</keyword>
<comment type="caution">
    <text evidence="7">Lacks conserved residue(s) required for the propagation of feature annotation.</text>
</comment>
<keyword evidence="4 7" id="KW-0378">Hydrolase</keyword>
<protein>
    <recommendedName>
        <fullName evidence="7">dITP/XTP pyrophosphatase</fullName>
        <ecNumber evidence="7">3.6.1.66</ecNumber>
    </recommendedName>
    <alternativeName>
        <fullName evidence="7">Non-canonical purine NTP pyrophosphatase</fullName>
    </alternativeName>
    <alternativeName>
        <fullName evidence="7">Non-standard purine NTP pyrophosphatase</fullName>
    </alternativeName>
    <alternativeName>
        <fullName evidence="7">Nucleoside-triphosphate diphosphatase</fullName>
    </alternativeName>
    <alternativeName>
        <fullName evidence="7">Nucleoside-triphosphate pyrophosphatase</fullName>
        <shortName evidence="7">NTPase</shortName>
    </alternativeName>
</protein>
<comment type="catalytic activity">
    <reaction evidence="7">
        <text>dITP + H2O = dIMP + diphosphate + H(+)</text>
        <dbReference type="Rhea" id="RHEA:28342"/>
        <dbReference type="ChEBI" id="CHEBI:15377"/>
        <dbReference type="ChEBI" id="CHEBI:15378"/>
        <dbReference type="ChEBI" id="CHEBI:33019"/>
        <dbReference type="ChEBI" id="CHEBI:61194"/>
        <dbReference type="ChEBI" id="CHEBI:61382"/>
        <dbReference type="EC" id="3.6.1.66"/>
    </reaction>
</comment>
<evidence type="ECO:0000256" key="4">
    <source>
        <dbReference type="ARBA" id="ARBA00022801"/>
    </source>
</evidence>
<comment type="similarity">
    <text evidence="1 7 8">Belongs to the HAM1 NTPase family.</text>
</comment>
<comment type="cofactor">
    <cofactor evidence="7">
        <name>Mg(2+)</name>
        <dbReference type="ChEBI" id="CHEBI:18420"/>
    </cofactor>
    <text evidence="7">Binds 1 Mg(2+) ion per subunit.</text>
</comment>
<comment type="catalytic activity">
    <reaction evidence="7">
        <text>ITP + H2O = IMP + diphosphate + H(+)</text>
        <dbReference type="Rhea" id="RHEA:29399"/>
        <dbReference type="ChEBI" id="CHEBI:15377"/>
        <dbReference type="ChEBI" id="CHEBI:15378"/>
        <dbReference type="ChEBI" id="CHEBI:33019"/>
        <dbReference type="ChEBI" id="CHEBI:58053"/>
        <dbReference type="ChEBI" id="CHEBI:61402"/>
        <dbReference type="EC" id="3.6.1.66"/>
    </reaction>
</comment>
<evidence type="ECO:0000256" key="8">
    <source>
        <dbReference type="RuleBase" id="RU003781"/>
    </source>
</evidence>
<feature type="binding site" evidence="7">
    <location>
        <position position="74"/>
    </location>
    <ligand>
        <name>substrate</name>
    </ligand>
</feature>
<keyword evidence="5 7" id="KW-0460">Magnesium</keyword>
<dbReference type="EMBL" id="CAWVOH010000001">
    <property type="protein sequence ID" value="CAK8054244.1"/>
    <property type="molecule type" value="Genomic_DNA"/>
</dbReference>
<evidence type="ECO:0000256" key="5">
    <source>
        <dbReference type="ARBA" id="ARBA00022842"/>
    </source>
</evidence>
<evidence type="ECO:0000256" key="2">
    <source>
        <dbReference type="ARBA" id="ARBA00022723"/>
    </source>
</evidence>